<dbReference type="Proteomes" id="UP000291613">
    <property type="component" value="Unassembled WGS sequence"/>
</dbReference>
<comment type="caution">
    <text evidence="15">The sequence shown here is derived from an EMBL/GenBank/DDBJ whole genome shotgun (WGS) entry which is preliminary data.</text>
</comment>
<keyword evidence="9" id="KW-1133">Transmembrane helix</keyword>
<dbReference type="Pfam" id="PF02518">
    <property type="entry name" value="HATPase_c"/>
    <property type="match status" value="1"/>
</dbReference>
<dbReference type="SUPFAM" id="SSF47384">
    <property type="entry name" value="Homodimeric domain of signal transducing histidine kinase"/>
    <property type="match status" value="1"/>
</dbReference>
<dbReference type="CDD" id="cd00130">
    <property type="entry name" value="PAS"/>
    <property type="match status" value="1"/>
</dbReference>
<dbReference type="SUPFAM" id="SSF55874">
    <property type="entry name" value="ATPase domain of HSP90 chaperone/DNA topoisomerase II/histidine kinase"/>
    <property type="match status" value="1"/>
</dbReference>
<evidence type="ECO:0000256" key="9">
    <source>
        <dbReference type="ARBA" id="ARBA00022989"/>
    </source>
</evidence>
<dbReference type="AlphaFoldDB" id="A0A4Q9GHE5"/>
<protein>
    <recommendedName>
        <fullName evidence="3">histidine kinase</fullName>
        <ecNumber evidence="3">2.7.13.3</ecNumber>
    </recommendedName>
</protein>
<dbReference type="GO" id="GO:0000156">
    <property type="term" value="F:phosphorelay response regulator activity"/>
    <property type="evidence" value="ECO:0007669"/>
    <property type="project" value="TreeGrafter"/>
</dbReference>
<name>A0A4Q9GHE5_9HYPH</name>
<dbReference type="SMART" id="SM00388">
    <property type="entry name" value="HisKA"/>
    <property type="match status" value="1"/>
</dbReference>
<evidence type="ECO:0000256" key="12">
    <source>
        <dbReference type="SAM" id="MobiDB-lite"/>
    </source>
</evidence>
<keyword evidence="7" id="KW-0418">Kinase</keyword>
<dbReference type="Gene3D" id="3.30.450.20">
    <property type="entry name" value="PAS domain"/>
    <property type="match status" value="1"/>
</dbReference>
<evidence type="ECO:0000256" key="5">
    <source>
        <dbReference type="ARBA" id="ARBA00022692"/>
    </source>
</evidence>
<dbReference type="SUPFAM" id="SSF55785">
    <property type="entry name" value="PYP-like sensor domain (PAS domain)"/>
    <property type="match status" value="3"/>
</dbReference>
<feature type="region of interest" description="Disordered" evidence="12">
    <location>
        <begin position="239"/>
        <end position="293"/>
    </location>
</feature>
<feature type="compositionally biased region" description="Low complexity" evidence="12">
    <location>
        <begin position="105"/>
        <end position="121"/>
    </location>
</feature>
<evidence type="ECO:0000256" key="4">
    <source>
        <dbReference type="ARBA" id="ARBA00022679"/>
    </source>
</evidence>
<dbReference type="InterPro" id="IPR036890">
    <property type="entry name" value="HATPase_C_sf"/>
</dbReference>
<dbReference type="CDD" id="cd00082">
    <property type="entry name" value="HisKA"/>
    <property type="match status" value="1"/>
</dbReference>
<reference evidence="15 16" key="1">
    <citation type="submission" date="2019-02" db="EMBL/GenBank/DDBJ databases">
        <title>Hansschlegelia quercus sp. nov., a novel methylotrophic bacterium from buds of oak (Quercus robur L.).</title>
        <authorList>
            <person name="Agafonova N.V."/>
            <person name="Kaparullina E.N."/>
            <person name="Grouzdev D.S."/>
            <person name="Doronina N.V."/>
        </authorList>
    </citation>
    <scope>NUCLEOTIDE SEQUENCE [LARGE SCALE GENOMIC DNA]</scope>
    <source>
        <strain evidence="15 16">Dub</strain>
    </source>
</reference>
<dbReference type="Gene3D" id="1.10.287.130">
    <property type="match status" value="1"/>
</dbReference>
<dbReference type="InterPro" id="IPR000014">
    <property type="entry name" value="PAS"/>
</dbReference>
<keyword evidence="16" id="KW-1185">Reference proteome</keyword>
<dbReference type="GO" id="GO:0007234">
    <property type="term" value="P:osmosensory signaling via phosphorelay pathway"/>
    <property type="evidence" value="ECO:0007669"/>
    <property type="project" value="TreeGrafter"/>
</dbReference>
<dbReference type="InterPro" id="IPR003661">
    <property type="entry name" value="HisK_dim/P_dom"/>
</dbReference>
<dbReference type="Pfam" id="PF13188">
    <property type="entry name" value="PAS_8"/>
    <property type="match status" value="1"/>
</dbReference>
<dbReference type="PROSITE" id="PS50109">
    <property type="entry name" value="HIS_KIN"/>
    <property type="match status" value="1"/>
</dbReference>
<dbReference type="EMBL" id="SIUB01000004">
    <property type="protein sequence ID" value="TBN53408.1"/>
    <property type="molecule type" value="Genomic_DNA"/>
</dbReference>
<evidence type="ECO:0000256" key="2">
    <source>
        <dbReference type="ARBA" id="ARBA00004141"/>
    </source>
</evidence>
<dbReference type="InterPro" id="IPR013767">
    <property type="entry name" value="PAS_fold"/>
</dbReference>
<proteinExistence type="predicted"/>
<dbReference type="InterPro" id="IPR035965">
    <property type="entry name" value="PAS-like_dom_sf"/>
</dbReference>
<gene>
    <name evidence="15" type="ORF">EYR15_10355</name>
</gene>
<dbReference type="GO" id="GO:0030295">
    <property type="term" value="F:protein kinase activator activity"/>
    <property type="evidence" value="ECO:0007669"/>
    <property type="project" value="TreeGrafter"/>
</dbReference>
<dbReference type="InterPro" id="IPR036097">
    <property type="entry name" value="HisK_dim/P_sf"/>
</dbReference>
<keyword evidence="8" id="KW-0067">ATP-binding</keyword>
<evidence type="ECO:0000256" key="3">
    <source>
        <dbReference type="ARBA" id="ARBA00012438"/>
    </source>
</evidence>
<evidence type="ECO:0000256" key="8">
    <source>
        <dbReference type="ARBA" id="ARBA00022840"/>
    </source>
</evidence>
<evidence type="ECO:0000256" key="1">
    <source>
        <dbReference type="ARBA" id="ARBA00000085"/>
    </source>
</evidence>
<accession>A0A4Q9GHE5</accession>
<evidence type="ECO:0000256" key="7">
    <source>
        <dbReference type="ARBA" id="ARBA00022777"/>
    </source>
</evidence>
<keyword evidence="4" id="KW-0808">Transferase</keyword>
<sequence>MKVDDFPPDRSVLTGLESAAAPAIVVDRQGAIVWANEAGRALDAPGGLAPASRAAVARVGASGSEGLARLRVGTEKTARIFRTSALDFDGAPCILIQPVDEQTSEAETQAEAGPASVAEEPAAPPAKPARLLLPVEHLRFIFEIDSERRLAFLSPDLAEAVGESAKDLLGQNWVEIEGELGLDPEGVIASCLESRKGWSDVAVDWPAADGSVRLLLSALPIFDNGEVFVGFRGLGRAAFAPDDGSPVGEPDQVRETEADEEPTGDEFAEPEAAGPEPESFQTSAPEAAAETIDAEPEQPVWIPPVEELPAIFSAAEPRDALSGNVVPLRDHADMRSTLTLSAVEESAFDEIARRLSGFRTHVEEPDDLAPEPAGPAEDDGARPSVQEAMRLIDRLALGVLVLSGGALVYANRAALEMTGAPDLEELVGRGPQRIFAEPRGGAGPASLRLASGAGDVEVEARLVAVFWRGRPATLVSLKRVEAPNAAAVAAIRREGEITDILDTATDGVMTLDSVGRIVSVNRSMEALFGFEAREVIGSLFTLSFAPESRRAALDYLDGLKTEGVGALMNHGCEVLGLSRDGGAIPLFLTIGRIGDGDARYCAVLRDITPWKKAEEQLLAARRQAERTSAQKSDFLTRVGREIRTPLNAMIGFAEVMEEERFGPIGSPRYKDYLRDIRLAGRHLVGLVDDLVDLANVESGGAKLDLAPVDLNDIASQAAALMQPQANRDHVIIRTSLARGLPQPSADQRSVRQMLSNLIANAVRNSKAGGQVIVATSVGDLGQAVIRVRDSGAGMSRRQIALALEPFRPLGDGDGSLDLPIVKALAEANDASFEIHSEPGEGTVVELTFPANRAMAV</sequence>
<evidence type="ECO:0000313" key="15">
    <source>
        <dbReference type="EMBL" id="TBN53408.1"/>
    </source>
</evidence>
<dbReference type="InterPro" id="IPR005467">
    <property type="entry name" value="His_kinase_dom"/>
</dbReference>
<dbReference type="PANTHER" id="PTHR42878:SF7">
    <property type="entry name" value="SENSOR HISTIDINE KINASE GLRK"/>
    <property type="match status" value="1"/>
</dbReference>
<feature type="region of interest" description="Disordered" evidence="12">
    <location>
        <begin position="362"/>
        <end position="381"/>
    </location>
</feature>
<dbReference type="OrthoDB" id="9801651at2"/>
<feature type="region of interest" description="Disordered" evidence="12">
    <location>
        <begin position="101"/>
        <end position="123"/>
    </location>
</feature>
<feature type="domain" description="PAS" evidence="14">
    <location>
        <begin position="493"/>
        <end position="563"/>
    </location>
</feature>
<evidence type="ECO:0000259" key="14">
    <source>
        <dbReference type="PROSITE" id="PS50112"/>
    </source>
</evidence>
<dbReference type="InterPro" id="IPR050351">
    <property type="entry name" value="BphY/WalK/GraS-like"/>
</dbReference>
<evidence type="ECO:0000256" key="11">
    <source>
        <dbReference type="ARBA" id="ARBA00023136"/>
    </source>
</evidence>
<feature type="domain" description="Histidine kinase" evidence="13">
    <location>
        <begin position="637"/>
        <end position="852"/>
    </location>
</feature>
<keyword evidence="11" id="KW-0472">Membrane</keyword>
<dbReference type="Gene3D" id="3.30.565.10">
    <property type="entry name" value="Histidine kinase-like ATPase, C-terminal domain"/>
    <property type="match status" value="1"/>
</dbReference>
<dbReference type="Pfam" id="PF00512">
    <property type="entry name" value="HisKA"/>
    <property type="match status" value="1"/>
</dbReference>
<evidence type="ECO:0000313" key="16">
    <source>
        <dbReference type="Proteomes" id="UP000291613"/>
    </source>
</evidence>
<dbReference type="InterPro" id="IPR003594">
    <property type="entry name" value="HATPase_dom"/>
</dbReference>
<dbReference type="GO" id="GO:0005524">
    <property type="term" value="F:ATP binding"/>
    <property type="evidence" value="ECO:0007669"/>
    <property type="project" value="UniProtKB-KW"/>
</dbReference>
<comment type="subcellular location">
    <subcellularLocation>
        <location evidence="2">Membrane</location>
        <topology evidence="2">Multi-pass membrane protein</topology>
    </subcellularLocation>
</comment>
<dbReference type="GO" id="GO:0000155">
    <property type="term" value="F:phosphorelay sensor kinase activity"/>
    <property type="evidence" value="ECO:0007669"/>
    <property type="project" value="InterPro"/>
</dbReference>
<dbReference type="PROSITE" id="PS50112">
    <property type="entry name" value="PAS"/>
    <property type="match status" value="1"/>
</dbReference>
<evidence type="ECO:0000259" key="13">
    <source>
        <dbReference type="PROSITE" id="PS50109"/>
    </source>
</evidence>
<dbReference type="SMART" id="SM00387">
    <property type="entry name" value="HATPase_c"/>
    <property type="match status" value="1"/>
</dbReference>
<dbReference type="GO" id="GO:0006355">
    <property type="term" value="P:regulation of DNA-templated transcription"/>
    <property type="evidence" value="ECO:0007669"/>
    <property type="project" value="InterPro"/>
</dbReference>
<dbReference type="NCBIfam" id="TIGR00229">
    <property type="entry name" value="sensory_box"/>
    <property type="match status" value="1"/>
</dbReference>
<dbReference type="SMART" id="SM00091">
    <property type="entry name" value="PAS"/>
    <property type="match status" value="3"/>
</dbReference>
<evidence type="ECO:0000256" key="10">
    <source>
        <dbReference type="ARBA" id="ARBA00023012"/>
    </source>
</evidence>
<dbReference type="PANTHER" id="PTHR42878">
    <property type="entry name" value="TWO-COMPONENT HISTIDINE KINASE"/>
    <property type="match status" value="1"/>
</dbReference>
<dbReference type="EC" id="2.7.13.3" evidence="3"/>
<evidence type="ECO:0000256" key="6">
    <source>
        <dbReference type="ARBA" id="ARBA00022741"/>
    </source>
</evidence>
<keyword evidence="10" id="KW-0902">Two-component regulatory system</keyword>
<keyword evidence="6" id="KW-0547">Nucleotide-binding</keyword>
<dbReference type="GO" id="GO:0016020">
    <property type="term" value="C:membrane"/>
    <property type="evidence" value="ECO:0007669"/>
    <property type="project" value="UniProtKB-SubCell"/>
</dbReference>
<keyword evidence="5" id="KW-0812">Transmembrane</keyword>
<organism evidence="15 16">
    <name type="scientific">Hansschlegelia quercus</name>
    <dbReference type="NCBI Taxonomy" id="2528245"/>
    <lineage>
        <taxon>Bacteria</taxon>
        <taxon>Pseudomonadati</taxon>
        <taxon>Pseudomonadota</taxon>
        <taxon>Alphaproteobacteria</taxon>
        <taxon>Hyphomicrobiales</taxon>
        <taxon>Methylopilaceae</taxon>
        <taxon>Hansschlegelia</taxon>
    </lineage>
</organism>
<dbReference type="Pfam" id="PF00989">
    <property type="entry name" value="PAS"/>
    <property type="match status" value="1"/>
</dbReference>
<feature type="compositionally biased region" description="Acidic residues" evidence="12">
    <location>
        <begin position="257"/>
        <end position="269"/>
    </location>
</feature>
<comment type="catalytic activity">
    <reaction evidence="1">
        <text>ATP + protein L-histidine = ADP + protein N-phospho-L-histidine.</text>
        <dbReference type="EC" id="2.7.13.3"/>
    </reaction>
</comment>